<dbReference type="GO" id="GO:0097730">
    <property type="term" value="C:non-motile cilium"/>
    <property type="evidence" value="ECO:0007669"/>
    <property type="project" value="TreeGrafter"/>
</dbReference>
<dbReference type="CTD" id="392509"/>
<dbReference type="RefSeq" id="XP_028272398.1">
    <property type="nucleotide sequence ID" value="XM_028416597.1"/>
</dbReference>
<proteinExistence type="predicted"/>
<dbReference type="GeneID" id="114442797"/>
<keyword evidence="1 3" id="KW-0547">Nucleotide-binding</keyword>
<reference evidence="7" key="1">
    <citation type="submission" date="2025-08" db="UniProtKB">
        <authorList>
            <consortium name="RefSeq"/>
        </authorList>
    </citation>
    <scope>IDENTIFICATION</scope>
</reference>
<gene>
    <name evidence="7" type="primary">arl13a</name>
</gene>
<dbReference type="AlphaFoldDB" id="A0A6P7J6Y7"/>
<evidence type="ECO:0000256" key="2">
    <source>
        <dbReference type="ARBA" id="ARBA00023134"/>
    </source>
</evidence>
<feature type="compositionally biased region" description="Acidic residues" evidence="5">
    <location>
        <begin position="318"/>
        <end position="338"/>
    </location>
</feature>
<evidence type="ECO:0000256" key="4">
    <source>
        <dbReference type="PIRSR" id="PIRSR606689-2"/>
    </source>
</evidence>
<dbReference type="GO" id="GO:0097500">
    <property type="term" value="P:receptor localization to non-motile cilium"/>
    <property type="evidence" value="ECO:0007669"/>
    <property type="project" value="TreeGrafter"/>
</dbReference>
<feature type="compositionally biased region" description="Basic and acidic residues" evidence="5">
    <location>
        <begin position="256"/>
        <end position="283"/>
    </location>
</feature>
<dbReference type="Gene3D" id="3.40.50.300">
    <property type="entry name" value="P-loop containing nucleotide triphosphate hydrolases"/>
    <property type="match status" value="1"/>
</dbReference>
<feature type="binding site" evidence="3">
    <location>
        <position position="101"/>
    </location>
    <ligand>
        <name>GTP</name>
        <dbReference type="ChEBI" id="CHEBI:37565"/>
    </ligand>
</feature>
<evidence type="ECO:0000256" key="5">
    <source>
        <dbReference type="SAM" id="MobiDB-lite"/>
    </source>
</evidence>
<keyword evidence="4" id="KW-0479">Metal-binding</keyword>
<dbReference type="SMART" id="SM00178">
    <property type="entry name" value="SAR"/>
    <property type="match status" value="1"/>
</dbReference>
<dbReference type="GO" id="GO:0046872">
    <property type="term" value="F:metal ion binding"/>
    <property type="evidence" value="ECO:0007669"/>
    <property type="project" value="UniProtKB-KW"/>
</dbReference>
<dbReference type="Proteomes" id="UP000515145">
    <property type="component" value="Chromosome 10"/>
</dbReference>
<name>A0A6P7J6Y7_9TELE</name>
<dbReference type="OrthoDB" id="14717at2759"/>
<dbReference type="InterPro" id="IPR006689">
    <property type="entry name" value="Small_GTPase_ARF/SAR"/>
</dbReference>
<keyword evidence="2 3" id="KW-0342">GTP-binding</keyword>
<evidence type="ECO:0000313" key="7">
    <source>
        <dbReference type="RefSeq" id="XP_028272398.1"/>
    </source>
</evidence>
<dbReference type="Pfam" id="PF00025">
    <property type="entry name" value="Arf"/>
    <property type="match status" value="1"/>
</dbReference>
<dbReference type="SMART" id="SM00177">
    <property type="entry name" value="ARF"/>
    <property type="match status" value="1"/>
</dbReference>
<evidence type="ECO:0000256" key="3">
    <source>
        <dbReference type="PIRSR" id="PIRSR606689-1"/>
    </source>
</evidence>
<feature type="compositionally biased region" description="Basic residues" evidence="5">
    <location>
        <begin position="389"/>
        <end position="403"/>
    </location>
</feature>
<feature type="compositionally biased region" description="Basic and acidic residues" evidence="5">
    <location>
        <begin position="230"/>
        <end position="248"/>
    </location>
</feature>
<feature type="binding site" evidence="3">
    <location>
        <begin position="54"/>
        <end position="61"/>
    </location>
    <ligand>
        <name>GTP</name>
        <dbReference type="ChEBI" id="CHEBI:37565"/>
    </ligand>
</feature>
<feature type="binding site" evidence="4">
    <location>
        <position position="79"/>
    </location>
    <ligand>
        <name>Mg(2+)</name>
        <dbReference type="ChEBI" id="CHEBI:18420"/>
    </ligand>
</feature>
<dbReference type="PRINTS" id="PR00328">
    <property type="entry name" value="SAR1GTPBP"/>
</dbReference>
<feature type="compositionally biased region" description="Basic and acidic residues" evidence="5">
    <location>
        <begin position="378"/>
        <end position="388"/>
    </location>
</feature>
<evidence type="ECO:0000256" key="1">
    <source>
        <dbReference type="ARBA" id="ARBA00022741"/>
    </source>
</evidence>
<dbReference type="GO" id="GO:1905515">
    <property type="term" value="P:non-motile cilium assembly"/>
    <property type="evidence" value="ECO:0007669"/>
    <property type="project" value="TreeGrafter"/>
</dbReference>
<evidence type="ECO:0000313" key="6">
    <source>
        <dbReference type="Proteomes" id="UP000515145"/>
    </source>
</evidence>
<dbReference type="InParanoid" id="A0A6P7J6Y7"/>
<dbReference type="GO" id="GO:0060170">
    <property type="term" value="C:ciliary membrane"/>
    <property type="evidence" value="ECO:0007669"/>
    <property type="project" value="TreeGrafter"/>
</dbReference>
<feature type="binding site" evidence="4">
    <location>
        <position position="61"/>
    </location>
    <ligand>
        <name>Mg(2+)</name>
        <dbReference type="ChEBI" id="CHEBI:18420"/>
    </ligand>
</feature>
<keyword evidence="6" id="KW-1185">Reference proteome</keyword>
<dbReference type="FunFam" id="3.40.50.300:FF:000415">
    <property type="entry name" value="ADP-ribosylation factor-like GTPase 13B"/>
    <property type="match status" value="1"/>
</dbReference>
<feature type="region of interest" description="Disordered" evidence="5">
    <location>
        <begin position="230"/>
        <end position="414"/>
    </location>
</feature>
<dbReference type="SUPFAM" id="SSF52540">
    <property type="entry name" value="P-loop containing nucleoside triphosphate hydrolases"/>
    <property type="match status" value="1"/>
</dbReference>
<dbReference type="InterPro" id="IPR051995">
    <property type="entry name" value="Ciliary_GTPase"/>
</dbReference>
<organism evidence="6 7">
    <name type="scientific">Parambassis ranga</name>
    <name type="common">Indian glassy fish</name>
    <dbReference type="NCBI Taxonomy" id="210632"/>
    <lineage>
        <taxon>Eukaryota</taxon>
        <taxon>Metazoa</taxon>
        <taxon>Chordata</taxon>
        <taxon>Craniata</taxon>
        <taxon>Vertebrata</taxon>
        <taxon>Euteleostomi</taxon>
        <taxon>Actinopterygii</taxon>
        <taxon>Neopterygii</taxon>
        <taxon>Teleostei</taxon>
        <taxon>Neoteleostei</taxon>
        <taxon>Acanthomorphata</taxon>
        <taxon>Ovalentaria</taxon>
        <taxon>Ambassidae</taxon>
        <taxon>Parambassis</taxon>
    </lineage>
</organism>
<dbReference type="PROSITE" id="PS51417">
    <property type="entry name" value="ARF"/>
    <property type="match status" value="1"/>
</dbReference>
<dbReference type="PANTHER" id="PTHR46090">
    <property type="entry name" value="ADP-RIBOSYLATION FACTOR-LIKE PROTEIN 13B"/>
    <property type="match status" value="1"/>
</dbReference>
<keyword evidence="4" id="KW-0460">Magnesium</keyword>
<sequence length="441" mass="50570">MDIDILLYQFQRRWWPLCTPCSPQVNMFNLMSNCCTWVSKIQEPIRKVTIVVVGLDKAGKTASIRGMLRVPHCVDAGPTHGCIRNELRVENYLVTLLDVGGSADSRGAWREFCAEAHGIIFVVDSSDRQRIKEVKEVLADLLKQPRVAGKPLLVLANKQDKMNALLGSELIEILSLEKLVNQSRSLCHIEPCSALMDLRRWSDRKTLRGLRWLLRAVYMDYPELCTRVAQDSKRPLEPREREKNGKTEKVRKKTKVERIRSSKSDLRQVHRPKDKERKTKGEGKLQPIRNMLQKETTLKKKLTTKKKKPVKAKKSEKDDEVANEQEEEEQGDGNEGEQDNSGHRDRASSALIPEKKGKLKRKKRVKEGTLDLPDSPDNDEKALKAKGEKMKKKKVVTMKRKNKINTEETPEAYSQPVDLSTTFDLYRKAILALKERQDQAE</sequence>
<dbReference type="GO" id="GO:0005525">
    <property type="term" value="F:GTP binding"/>
    <property type="evidence" value="ECO:0007669"/>
    <property type="project" value="UniProtKB-KW"/>
</dbReference>
<protein>
    <submittedName>
        <fullName evidence="7">ADP-ribosylation factor-like protein 13A</fullName>
    </submittedName>
</protein>
<dbReference type="PANTHER" id="PTHR46090:SF4">
    <property type="entry name" value="ADP RIBOSYLATION FACTOR LIKE GTPASE 13A"/>
    <property type="match status" value="1"/>
</dbReference>
<dbReference type="InterPro" id="IPR027417">
    <property type="entry name" value="P-loop_NTPase"/>
</dbReference>
<accession>A0A6P7J6Y7</accession>
<feature type="compositionally biased region" description="Basic residues" evidence="5">
    <location>
        <begin position="299"/>
        <end position="314"/>
    </location>
</feature>
<dbReference type="GO" id="GO:0003924">
    <property type="term" value="F:GTPase activity"/>
    <property type="evidence" value="ECO:0007669"/>
    <property type="project" value="InterPro"/>
</dbReference>
<feature type="binding site" evidence="3">
    <location>
        <begin position="157"/>
        <end position="160"/>
    </location>
    <ligand>
        <name>GTP</name>
        <dbReference type="ChEBI" id="CHEBI:37565"/>
    </ligand>
</feature>
<dbReference type="CDD" id="cd04161">
    <property type="entry name" value="Arl2l1_Arl13_like"/>
    <property type="match status" value="1"/>
</dbReference>